<dbReference type="InterPro" id="IPR041588">
    <property type="entry name" value="Integrase_H2C2"/>
</dbReference>
<dbReference type="Pfam" id="PF17921">
    <property type="entry name" value="Integrase_H2C2"/>
    <property type="match status" value="1"/>
</dbReference>
<dbReference type="OrthoDB" id="2793474at2759"/>
<dbReference type="OMA" id="CLGCAIC"/>
<dbReference type="RefSeq" id="XP_007371041.1">
    <property type="nucleotide sequence ID" value="XM_007370979.1"/>
</dbReference>
<dbReference type="HOGENOM" id="CLU_143912_0_0_1"/>
<dbReference type="KEGG" id="dsq:DICSQDRAFT_25763"/>
<dbReference type="Proteomes" id="UP000053319">
    <property type="component" value="Unassembled WGS sequence"/>
</dbReference>
<evidence type="ECO:0000259" key="1">
    <source>
        <dbReference type="Pfam" id="PF17921"/>
    </source>
</evidence>
<reference evidence="2 3" key="1">
    <citation type="journal article" date="2012" name="Science">
        <title>The Paleozoic origin of enzymatic lignin decomposition reconstructed from 31 fungal genomes.</title>
        <authorList>
            <person name="Floudas D."/>
            <person name="Binder M."/>
            <person name="Riley R."/>
            <person name="Barry K."/>
            <person name="Blanchette R.A."/>
            <person name="Henrissat B."/>
            <person name="Martinez A.T."/>
            <person name="Otillar R."/>
            <person name="Spatafora J.W."/>
            <person name="Yadav J.S."/>
            <person name="Aerts A."/>
            <person name="Benoit I."/>
            <person name="Boyd A."/>
            <person name="Carlson A."/>
            <person name="Copeland A."/>
            <person name="Coutinho P.M."/>
            <person name="de Vries R.P."/>
            <person name="Ferreira P."/>
            <person name="Findley K."/>
            <person name="Foster B."/>
            <person name="Gaskell J."/>
            <person name="Glotzer D."/>
            <person name="Gorecki P."/>
            <person name="Heitman J."/>
            <person name="Hesse C."/>
            <person name="Hori C."/>
            <person name="Igarashi K."/>
            <person name="Jurgens J.A."/>
            <person name="Kallen N."/>
            <person name="Kersten P."/>
            <person name="Kohler A."/>
            <person name="Kuees U."/>
            <person name="Kumar T.K.A."/>
            <person name="Kuo A."/>
            <person name="LaButti K."/>
            <person name="Larrondo L.F."/>
            <person name="Lindquist E."/>
            <person name="Ling A."/>
            <person name="Lombard V."/>
            <person name="Lucas S."/>
            <person name="Lundell T."/>
            <person name="Martin R."/>
            <person name="McLaughlin D.J."/>
            <person name="Morgenstern I."/>
            <person name="Morin E."/>
            <person name="Murat C."/>
            <person name="Nagy L.G."/>
            <person name="Nolan M."/>
            <person name="Ohm R.A."/>
            <person name="Patyshakuliyeva A."/>
            <person name="Rokas A."/>
            <person name="Ruiz-Duenas F.J."/>
            <person name="Sabat G."/>
            <person name="Salamov A."/>
            <person name="Samejima M."/>
            <person name="Schmutz J."/>
            <person name="Slot J.C."/>
            <person name="St John F."/>
            <person name="Stenlid J."/>
            <person name="Sun H."/>
            <person name="Sun S."/>
            <person name="Syed K."/>
            <person name="Tsang A."/>
            <person name="Wiebenga A."/>
            <person name="Young D."/>
            <person name="Pisabarro A."/>
            <person name="Eastwood D.C."/>
            <person name="Martin F."/>
            <person name="Cullen D."/>
            <person name="Grigoriev I.V."/>
            <person name="Hibbett D.S."/>
        </authorList>
    </citation>
    <scope>NUCLEOTIDE SEQUENCE [LARGE SCALE GENOMIC DNA]</scope>
    <source>
        <strain evidence="2 3">LYAD-421 SS1</strain>
    </source>
</reference>
<feature type="non-terminal residue" evidence="2">
    <location>
        <position position="187"/>
    </location>
</feature>
<sequence length="187" mass="21608">LNRRQARWSLFLFQFELELRHIPGTRMVQSDTLSRLQHLNLEVNDNNAVVLLPDHLFVSRIDISLADRIRAVLKTDQVVLDALAAVKTGGILPMKSTLKDWISDDGLVFYQKRCYIPLDEELRRDMVQRYHDHKLMGHPGQFGTLELLRRDYWWPGMASFVKNYCLGCAICQQANVNTHPTSPPLLP</sequence>
<gene>
    <name evidence="2" type="ORF">DICSQDRAFT_25763</name>
</gene>
<dbReference type="InterPro" id="IPR050951">
    <property type="entry name" value="Retrovirus_Pol_polyprotein"/>
</dbReference>
<dbReference type="AlphaFoldDB" id="R7SJ85"/>
<proteinExistence type="predicted"/>
<feature type="non-terminal residue" evidence="2">
    <location>
        <position position="1"/>
    </location>
</feature>
<accession>R7SJ85</accession>
<dbReference type="PANTHER" id="PTHR37984">
    <property type="entry name" value="PROTEIN CBG26694"/>
    <property type="match status" value="1"/>
</dbReference>
<evidence type="ECO:0000313" key="3">
    <source>
        <dbReference type="Proteomes" id="UP000053319"/>
    </source>
</evidence>
<evidence type="ECO:0000313" key="2">
    <source>
        <dbReference type="EMBL" id="EJF56206.1"/>
    </source>
</evidence>
<organism evidence="2 3">
    <name type="scientific">Dichomitus squalens (strain LYAD-421)</name>
    <name type="common">Western red white-rot fungus</name>
    <dbReference type="NCBI Taxonomy" id="732165"/>
    <lineage>
        <taxon>Eukaryota</taxon>
        <taxon>Fungi</taxon>
        <taxon>Dikarya</taxon>
        <taxon>Basidiomycota</taxon>
        <taxon>Agaricomycotina</taxon>
        <taxon>Agaricomycetes</taxon>
        <taxon>Polyporales</taxon>
        <taxon>Polyporaceae</taxon>
        <taxon>Dichomitus</taxon>
    </lineage>
</organism>
<dbReference type="GeneID" id="18841685"/>
<dbReference type="Gene3D" id="1.10.340.70">
    <property type="match status" value="1"/>
</dbReference>
<dbReference type="EMBL" id="JH719479">
    <property type="protein sequence ID" value="EJF56206.1"/>
    <property type="molecule type" value="Genomic_DNA"/>
</dbReference>
<protein>
    <recommendedName>
        <fullName evidence="1">Integrase zinc-binding domain-containing protein</fullName>
    </recommendedName>
</protein>
<dbReference type="PANTHER" id="PTHR37984:SF5">
    <property type="entry name" value="PROTEIN NYNRIN-LIKE"/>
    <property type="match status" value="1"/>
</dbReference>
<name>R7SJ85_DICSQ</name>
<feature type="domain" description="Integrase zinc-binding" evidence="1">
    <location>
        <begin position="119"/>
        <end position="176"/>
    </location>
</feature>